<feature type="region of interest" description="Disordered" evidence="1">
    <location>
        <begin position="25"/>
        <end position="45"/>
    </location>
</feature>
<protein>
    <recommendedName>
        <fullName evidence="4">OTU domain-containing protein</fullName>
    </recommendedName>
</protein>
<accession>A0A2P4PUU5</accession>
<evidence type="ECO:0000256" key="1">
    <source>
        <dbReference type="SAM" id="MobiDB-lite"/>
    </source>
</evidence>
<reference evidence="2 3" key="1">
    <citation type="journal article" date="2013" name="Proc. Natl. Acad. Sci. U.S.A.">
        <title>Genome of an arbuscular mycorrhizal fungus provides insight into the oldest plant symbiosis.</title>
        <authorList>
            <person name="Tisserant E."/>
            <person name="Malbreil M."/>
            <person name="Kuo A."/>
            <person name="Kohler A."/>
            <person name="Symeonidi A."/>
            <person name="Balestrini R."/>
            <person name="Charron P."/>
            <person name="Duensing N."/>
            <person name="Frei Dit Frey N."/>
            <person name="Gianinazzi-Pearson V."/>
            <person name="Gilbert L.B."/>
            <person name="Handa Y."/>
            <person name="Herr J.R."/>
            <person name="Hijri M."/>
            <person name="Koul R."/>
            <person name="Kawaguchi M."/>
            <person name="Krajinski F."/>
            <person name="Lammers P.J."/>
            <person name="Masclaux F.G."/>
            <person name="Murat C."/>
            <person name="Morin E."/>
            <person name="Ndikumana S."/>
            <person name="Pagni M."/>
            <person name="Petitpierre D."/>
            <person name="Requena N."/>
            <person name="Rosikiewicz P."/>
            <person name="Riley R."/>
            <person name="Saito K."/>
            <person name="San Clemente H."/>
            <person name="Shapiro H."/>
            <person name="van Tuinen D."/>
            <person name="Becard G."/>
            <person name="Bonfante P."/>
            <person name="Paszkowski U."/>
            <person name="Shachar-Hill Y.Y."/>
            <person name="Tuskan G.A."/>
            <person name="Young P.W."/>
            <person name="Sanders I.R."/>
            <person name="Henrissat B."/>
            <person name="Rensing S.A."/>
            <person name="Grigoriev I.V."/>
            <person name="Corradi N."/>
            <person name="Roux C."/>
            <person name="Martin F."/>
        </authorList>
    </citation>
    <scope>NUCLEOTIDE SEQUENCE [LARGE SCALE GENOMIC DNA]</scope>
    <source>
        <strain evidence="2 3">DAOM 197198</strain>
    </source>
</reference>
<dbReference type="Proteomes" id="UP000018888">
    <property type="component" value="Unassembled WGS sequence"/>
</dbReference>
<sequence>MRKYRKQNEKQKLTIAKLTLPSVSKDVPENFNTTENSNAKKSNAKENLNEAAISNAEEIDISSETERKPLSEIQNTVPSKRKNDLLFNNSKLKFIKYVCISEGIVIDEGTCLLLPDEFNGYICADTTADGNCLYNALMAYADEYLVLEVFEKDYSYSDRAFSKANNKRYQQPEYRNIAPFVAEIMEMCCIGAWSPLDDDSIEQWKETKVSLEDQIIANGFVEAFQKRKNSFKGITQQIAADEICELTKSQIGFGQSAVSKIIKRSELPANALTRDAIKLWIEKQTESKAFVV</sequence>
<dbReference type="VEuPathDB" id="FungiDB:RhiirFUN_017118"/>
<organism evidence="2 3">
    <name type="scientific">Rhizophagus irregularis (strain DAOM 181602 / DAOM 197198 / MUCL 43194)</name>
    <name type="common">Arbuscular mycorrhizal fungus</name>
    <name type="synonym">Glomus intraradices</name>
    <dbReference type="NCBI Taxonomy" id="747089"/>
    <lineage>
        <taxon>Eukaryota</taxon>
        <taxon>Fungi</taxon>
        <taxon>Fungi incertae sedis</taxon>
        <taxon>Mucoromycota</taxon>
        <taxon>Glomeromycotina</taxon>
        <taxon>Glomeromycetes</taxon>
        <taxon>Glomerales</taxon>
        <taxon>Glomeraceae</taxon>
        <taxon>Rhizophagus</taxon>
    </lineage>
</organism>
<dbReference type="EMBL" id="AUPC02000141">
    <property type="protein sequence ID" value="POG69146.1"/>
    <property type="molecule type" value="Genomic_DNA"/>
</dbReference>
<comment type="caution">
    <text evidence="2">The sequence shown here is derived from an EMBL/GenBank/DDBJ whole genome shotgun (WGS) entry which is preliminary data.</text>
</comment>
<name>A0A2P4PUU5_RHIID</name>
<gene>
    <name evidence="2" type="ORF">GLOIN_2v1877809</name>
</gene>
<evidence type="ECO:0000313" key="2">
    <source>
        <dbReference type="EMBL" id="POG69146.1"/>
    </source>
</evidence>
<keyword evidence="3" id="KW-1185">Reference proteome</keyword>
<evidence type="ECO:0000313" key="3">
    <source>
        <dbReference type="Proteomes" id="UP000018888"/>
    </source>
</evidence>
<proteinExistence type="predicted"/>
<reference evidence="2 3" key="2">
    <citation type="journal article" date="2018" name="New Phytol.">
        <title>High intraspecific genome diversity in the model arbuscular mycorrhizal symbiont Rhizophagus irregularis.</title>
        <authorList>
            <person name="Chen E.C.H."/>
            <person name="Morin E."/>
            <person name="Beaudet D."/>
            <person name="Noel J."/>
            <person name="Yildirir G."/>
            <person name="Ndikumana S."/>
            <person name="Charron P."/>
            <person name="St-Onge C."/>
            <person name="Giorgi J."/>
            <person name="Kruger M."/>
            <person name="Marton T."/>
            <person name="Ropars J."/>
            <person name="Grigoriev I.V."/>
            <person name="Hainaut M."/>
            <person name="Henrissat B."/>
            <person name="Roux C."/>
            <person name="Martin F."/>
            <person name="Corradi N."/>
        </authorList>
    </citation>
    <scope>NUCLEOTIDE SEQUENCE [LARGE SCALE GENOMIC DNA]</scope>
    <source>
        <strain evidence="2 3">DAOM 197198</strain>
    </source>
</reference>
<dbReference type="AlphaFoldDB" id="A0A2P4PUU5"/>
<evidence type="ECO:0008006" key="4">
    <source>
        <dbReference type="Google" id="ProtNLM"/>
    </source>
</evidence>